<proteinExistence type="predicted"/>
<dbReference type="GeneID" id="78362221"/>
<evidence type="ECO:0000259" key="2">
    <source>
        <dbReference type="Pfam" id="PF13635"/>
    </source>
</evidence>
<dbReference type="InterPro" id="IPR025420">
    <property type="entry name" value="DUF4143"/>
</dbReference>
<dbReference type="InterPro" id="IPR027417">
    <property type="entry name" value="P-loop_NTPase"/>
</dbReference>
<dbReference type="Pfam" id="PF13635">
    <property type="entry name" value="DUF4143"/>
    <property type="match status" value="1"/>
</dbReference>
<gene>
    <name evidence="3" type="ORF">ADH67_08885</name>
</gene>
<organism evidence="3 4">
    <name type="scientific">Turicimonas muris</name>
    <dbReference type="NCBI Taxonomy" id="1796652"/>
    <lineage>
        <taxon>Bacteria</taxon>
        <taxon>Pseudomonadati</taxon>
        <taxon>Pseudomonadota</taxon>
        <taxon>Betaproteobacteria</taxon>
        <taxon>Burkholderiales</taxon>
        <taxon>Sutterellaceae</taxon>
        <taxon>Turicimonas</taxon>
    </lineage>
</organism>
<protein>
    <recommendedName>
        <fullName evidence="5">ATPase</fullName>
    </recommendedName>
</protein>
<name>A0A227KJR5_9BURK</name>
<evidence type="ECO:0000313" key="4">
    <source>
        <dbReference type="Proteomes" id="UP000214610"/>
    </source>
</evidence>
<dbReference type="AlphaFoldDB" id="A0A227KJR5"/>
<dbReference type="InterPro" id="IPR041682">
    <property type="entry name" value="AAA_14"/>
</dbReference>
<dbReference type="SUPFAM" id="SSF52540">
    <property type="entry name" value="P-loop containing nucleoside triphosphate hydrolases"/>
    <property type="match status" value="1"/>
</dbReference>
<dbReference type="PANTHER" id="PTHR43566">
    <property type="entry name" value="CONSERVED PROTEIN"/>
    <property type="match status" value="1"/>
</dbReference>
<reference evidence="4" key="1">
    <citation type="submission" date="2017-05" db="EMBL/GenBank/DDBJ databases">
        <title>Improved OligoMM genomes.</title>
        <authorList>
            <person name="Garzetti D."/>
        </authorList>
    </citation>
    <scope>NUCLEOTIDE SEQUENCE [LARGE SCALE GENOMIC DNA]</scope>
    <source>
        <strain evidence="4">YL45</strain>
    </source>
</reference>
<dbReference type="Proteomes" id="UP000214610">
    <property type="component" value="Unassembled WGS sequence"/>
</dbReference>
<evidence type="ECO:0000259" key="1">
    <source>
        <dbReference type="Pfam" id="PF13173"/>
    </source>
</evidence>
<feature type="domain" description="DUF4143" evidence="2">
    <location>
        <begin position="186"/>
        <end position="344"/>
    </location>
</feature>
<sequence length="379" mass="43025">MRYIPRQITDRLLASPKNKATLLLGARQVGKSTLLKHLLSEVPHLWVSGDDPKTCSDLSRLISPTDLKQYIGDNKVFVIDEAQRIDSIGLLLKRLVDLQLDCRIMATGSSSLDLASGVFESAAGRIRAYQLMTFSLEELTKFFGWGEVSQNLSDRLVYGNYPFVVEEDPFEAEQNLSMLFQSVAFKDIFSLSGIRKPAGFTRLVEILAYRIGGLCTVDSLAKECGLSASAVENYLSLLEQCFLIKVLPSFSKNLANELKKSKKIYFCDVGLRNAAIGDFRPFSTRPPEEQGALFENFFIMERIKFSLYRNPLTRHYFWRTKNRAEVDLIEVNNQQMTAFEVKLSRENVAAPPSFLNAYPDADFFVVNQHNLQKYLLEQH</sequence>
<dbReference type="RefSeq" id="WP_066594333.1">
    <property type="nucleotide sequence ID" value="NZ_CAJTBZ010000008.1"/>
</dbReference>
<feature type="domain" description="AAA" evidence="1">
    <location>
        <begin position="18"/>
        <end position="139"/>
    </location>
</feature>
<comment type="caution">
    <text evidence="3">The sequence shown here is derived from an EMBL/GenBank/DDBJ whole genome shotgun (WGS) entry which is preliminary data.</text>
</comment>
<accession>A0A227KJR5</accession>
<evidence type="ECO:0008006" key="5">
    <source>
        <dbReference type="Google" id="ProtNLM"/>
    </source>
</evidence>
<evidence type="ECO:0000313" key="3">
    <source>
        <dbReference type="EMBL" id="OXE47265.1"/>
    </source>
</evidence>
<dbReference type="Pfam" id="PF13173">
    <property type="entry name" value="AAA_14"/>
    <property type="match status" value="1"/>
</dbReference>
<keyword evidence="4" id="KW-1185">Reference proteome</keyword>
<dbReference type="EMBL" id="NHMP01000005">
    <property type="protein sequence ID" value="OXE47265.1"/>
    <property type="molecule type" value="Genomic_DNA"/>
</dbReference>
<dbReference type="PANTHER" id="PTHR43566:SF1">
    <property type="entry name" value="AAA+ ATPASE DOMAIN-CONTAINING PROTEIN"/>
    <property type="match status" value="1"/>
</dbReference>